<keyword evidence="7" id="KW-0969">Cilium</keyword>
<feature type="domain" description="Flagellin N-terminal" evidence="6">
    <location>
        <begin position="5"/>
        <end position="142"/>
    </location>
</feature>
<gene>
    <name evidence="7" type="ORF">SAMN05192562_11236</name>
</gene>
<proteinExistence type="inferred from homology"/>
<dbReference type="GO" id="GO:0005198">
    <property type="term" value="F:structural molecule activity"/>
    <property type="evidence" value="ECO:0007669"/>
    <property type="project" value="InterPro"/>
</dbReference>
<evidence type="ECO:0000259" key="6">
    <source>
        <dbReference type="Pfam" id="PF00669"/>
    </source>
</evidence>
<dbReference type="InterPro" id="IPR013384">
    <property type="entry name" value="Flagell_FlgL"/>
</dbReference>
<evidence type="ECO:0000256" key="3">
    <source>
        <dbReference type="ARBA" id="ARBA00005709"/>
    </source>
</evidence>
<dbReference type="GO" id="GO:0071973">
    <property type="term" value="P:bacterial-type flagellum-dependent cell motility"/>
    <property type="evidence" value="ECO:0007669"/>
    <property type="project" value="InterPro"/>
</dbReference>
<dbReference type="EMBL" id="FPAU01000012">
    <property type="protein sequence ID" value="SFU20216.1"/>
    <property type="molecule type" value="Genomic_DNA"/>
</dbReference>
<dbReference type="RefSeq" id="WP_090126831.1">
    <property type="nucleotide sequence ID" value="NZ_CP045300.1"/>
</dbReference>
<comment type="subcellular location">
    <subcellularLocation>
        <location evidence="1">Bacterial flagellum</location>
    </subcellularLocation>
    <subcellularLocation>
        <location evidence="2">Secreted</location>
    </subcellularLocation>
</comment>
<keyword evidence="8" id="KW-1185">Reference proteome</keyword>
<evidence type="ECO:0000313" key="7">
    <source>
        <dbReference type="EMBL" id="SFU20216.1"/>
    </source>
</evidence>
<keyword evidence="7" id="KW-0282">Flagellum</keyword>
<dbReference type="OrthoDB" id="9768249at2"/>
<name>A0A1I7E8B8_9ENTR</name>
<evidence type="ECO:0000256" key="2">
    <source>
        <dbReference type="ARBA" id="ARBA00004613"/>
    </source>
</evidence>
<dbReference type="Proteomes" id="UP000199187">
    <property type="component" value="Unassembled WGS sequence"/>
</dbReference>
<dbReference type="InterPro" id="IPR001029">
    <property type="entry name" value="Flagellin_N"/>
</dbReference>
<protein>
    <submittedName>
        <fullName evidence="7">Flagellar hook-associated protein 3 FlgL</fullName>
    </submittedName>
</protein>
<dbReference type="AlphaFoldDB" id="A0A1I7E8B8"/>
<dbReference type="GO" id="GO:0009424">
    <property type="term" value="C:bacterial-type flagellum hook"/>
    <property type="evidence" value="ECO:0007669"/>
    <property type="project" value="InterPro"/>
</dbReference>
<keyword evidence="7" id="KW-0966">Cell projection</keyword>
<dbReference type="SUPFAM" id="SSF64518">
    <property type="entry name" value="Phase 1 flagellin"/>
    <property type="match status" value="1"/>
</dbReference>
<keyword evidence="4" id="KW-0964">Secreted</keyword>
<dbReference type="NCBIfam" id="TIGR02550">
    <property type="entry name" value="flagell_flgL"/>
    <property type="match status" value="1"/>
</dbReference>
<dbReference type="PANTHER" id="PTHR42792:SF1">
    <property type="entry name" value="FLAGELLAR HOOK-ASSOCIATED PROTEIN 3"/>
    <property type="match status" value="1"/>
</dbReference>
<evidence type="ECO:0000256" key="4">
    <source>
        <dbReference type="ARBA" id="ARBA00022525"/>
    </source>
</evidence>
<evidence type="ECO:0000313" key="8">
    <source>
        <dbReference type="Proteomes" id="UP000199187"/>
    </source>
</evidence>
<evidence type="ECO:0000256" key="1">
    <source>
        <dbReference type="ARBA" id="ARBA00004365"/>
    </source>
</evidence>
<evidence type="ECO:0000256" key="5">
    <source>
        <dbReference type="ARBA" id="ARBA00023143"/>
    </source>
</evidence>
<dbReference type="Pfam" id="PF00669">
    <property type="entry name" value="Flagellin_N"/>
    <property type="match status" value="1"/>
</dbReference>
<dbReference type="Gene3D" id="1.20.1330.10">
    <property type="entry name" value="f41 fragment of flagellin, N-terminal domain"/>
    <property type="match status" value="1"/>
</dbReference>
<keyword evidence="5" id="KW-0975">Bacterial flagellum</keyword>
<accession>A0A1I7E8B8</accession>
<organism evidence="7 8">
    <name type="scientific">Kosakonia arachidis</name>
    <dbReference type="NCBI Taxonomy" id="551989"/>
    <lineage>
        <taxon>Bacteria</taxon>
        <taxon>Pseudomonadati</taxon>
        <taxon>Pseudomonadota</taxon>
        <taxon>Gammaproteobacteria</taxon>
        <taxon>Enterobacterales</taxon>
        <taxon>Enterobacteriaceae</taxon>
        <taxon>Kosakonia</taxon>
    </lineage>
</organism>
<dbReference type="InterPro" id="IPR001492">
    <property type="entry name" value="Flagellin"/>
</dbReference>
<reference evidence="8" key="1">
    <citation type="submission" date="2016-10" db="EMBL/GenBank/DDBJ databases">
        <authorList>
            <person name="Varghese N."/>
            <person name="Submissions S."/>
        </authorList>
    </citation>
    <scope>NUCLEOTIDE SEQUENCE [LARGE SCALE GENOMIC DNA]</scope>
    <source>
        <strain evidence="8">Ah-143</strain>
    </source>
</reference>
<sequence>MRLTTHYMFQKNIESITNAMSNGDDINSRLAAGQTLLTPSDDPAGAALAVSLQNALAGMSQYDTARTYAQDALGQENNVLDSIGNILTSSLSEKIIAGGDGSMNDEARQAIATELQGIRDSLRDLGNTRDSSGRYIFSGYKTGTEPFGQDGHYAGGDTAMTQQVSDSTTMQVGHTGQQLFMSGSDTDLLTSIDQAINALNKPVVNADDRKALQDTLDSVNKAVKKNIDNLGKIQAQVGTSLQQIDSLGESSDTQKISLTSRLQQAVGSDPDTSITLITQSKMAEFALSSSMVVFQSMQKMSIFNYIG</sequence>
<dbReference type="PANTHER" id="PTHR42792">
    <property type="entry name" value="FLAGELLIN"/>
    <property type="match status" value="1"/>
</dbReference>
<comment type="similarity">
    <text evidence="3">Belongs to the bacterial flagellin family.</text>
</comment>
<dbReference type="GO" id="GO:0005576">
    <property type="term" value="C:extracellular region"/>
    <property type="evidence" value="ECO:0007669"/>
    <property type="project" value="UniProtKB-SubCell"/>
</dbReference>